<dbReference type="Proteomes" id="UP001206925">
    <property type="component" value="Unassembled WGS sequence"/>
</dbReference>
<dbReference type="AlphaFoldDB" id="A0AAD5D251"/>
<accession>A0AAD5D251</accession>
<feature type="non-terminal residue" evidence="1">
    <location>
        <position position="1"/>
    </location>
</feature>
<evidence type="ECO:0000313" key="2">
    <source>
        <dbReference type="Proteomes" id="UP001206925"/>
    </source>
</evidence>
<name>A0AAD5D251_AMBAR</name>
<organism evidence="1 2">
    <name type="scientific">Ambrosia artemisiifolia</name>
    <name type="common">Common ragweed</name>
    <dbReference type="NCBI Taxonomy" id="4212"/>
    <lineage>
        <taxon>Eukaryota</taxon>
        <taxon>Viridiplantae</taxon>
        <taxon>Streptophyta</taxon>
        <taxon>Embryophyta</taxon>
        <taxon>Tracheophyta</taxon>
        <taxon>Spermatophyta</taxon>
        <taxon>Magnoliopsida</taxon>
        <taxon>eudicotyledons</taxon>
        <taxon>Gunneridae</taxon>
        <taxon>Pentapetalae</taxon>
        <taxon>asterids</taxon>
        <taxon>campanulids</taxon>
        <taxon>Asterales</taxon>
        <taxon>Asteraceae</taxon>
        <taxon>Asteroideae</taxon>
        <taxon>Heliantheae alliance</taxon>
        <taxon>Heliantheae</taxon>
        <taxon>Ambrosia</taxon>
    </lineage>
</organism>
<gene>
    <name evidence="1" type="ORF">M8C21_010559</name>
</gene>
<comment type="caution">
    <text evidence="1">The sequence shown here is derived from an EMBL/GenBank/DDBJ whole genome shotgun (WGS) entry which is preliminary data.</text>
</comment>
<evidence type="ECO:0000313" key="1">
    <source>
        <dbReference type="EMBL" id="KAI7751672.1"/>
    </source>
</evidence>
<sequence>MQDLREELCLDLTEQHDHEISVDELKILSEEELVDKAFQASFKGGNFTRDSSLSSEECSD</sequence>
<proteinExistence type="predicted"/>
<protein>
    <submittedName>
        <fullName evidence="1">Uncharacterized protein</fullName>
    </submittedName>
</protein>
<dbReference type="EMBL" id="JAMZMK010005857">
    <property type="protein sequence ID" value="KAI7751672.1"/>
    <property type="molecule type" value="Genomic_DNA"/>
</dbReference>
<keyword evidence="2" id="KW-1185">Reference proteome</keyword>
<reference evidence="1" key="1">
    <citation type="submission" date="2022-06" db="EMBL/GenBank/DDBJ databases">
        <title>Uncovering the hologenomic basis of an extraordinary plant invasion.</title>
        <authorList>
            <person name="Bieker V.C."/>
            <person name="Martin M.D."/>
            <person name="Gilbert T."/>
            <person name="Hodgins K."/>
            <person name="Battlay P."/>
            <person name="Petersen B."/>
            <person name="Wilson J."/>
        </authorList>
    </citation>
    <scope>NUCLEOTIDE SEQUENCE</scope>
    <source>
        <strain evidence="1">AA19_3_7</strain>
        <tissue evidence="1">Leaf</tissue>
    </source>
</reference>